<evidence type="ECO:0000313" key="2">
    <source>
        <dbReference type="Proteomes" id="UP000298173"/>
    </source>
</evidence>
<gene>
    <name evidence="1" type="ORF">E3O06_06395</name>
</gene>
<name>A0A4R8V266_9MICO</name>
<dbReference type="RefSeq" id="WP_134502132.1">
    <property type="nucleotide sequence ID" value="NZ_SOEY01000008.1"/>
</dbReference>
<reference evidence="1 2" key="1">
    <citation type="submission" date="2019-03" db="EMBL/GenBank/DDBJ databases">
        <title>Genomics of glacier-inhabiting Cryobacterium strains.</title>
        <authorList>
            <person name="Liu Q."/>
            <person name="Xin Y.-H."/>
        </authorList>
    </citation>
    <scope>NUCLEOTIDE SEQUENCE [LARGE SCALE GENOMIC DNA]</scope>
    <source>
        <strain evidence="1 2">HLT2-23</strain>
    </source>
</reference>
<sequence length="65" mass="7199">MEEGEITHDAAPAEQGDLDELVKWHLPEALKSSVRSLTQLHRFATSESAWVPSNRPPELVAATTF</sequence>
<accession>A0A4R8V266</accession>
<keyword evidence="2" id="KW-1185">Reference proteome</keyword>
<organism evidence="1 2">
    <name type="scientific">Cryobacterium glaciale</name>
    <dbReference type="NCBI Taxonomy" id="1259145"/>
    <lineage>
        <taxon>Bacteria</taxon>
        <taxon>Bacillati</taxon>
        <taxon>Actinomycetota</taxon>
        <taxon>Actinomycetes</taxon>
        <taxon>Micrococcales</taxon>
        <taxon>Microbacteriaceae</taxon>
        <taxon>Cryobacterium</taxon>
    </lineage>
</organism>
<protein>
    <submittedName>
        <fullName evidence="1">Uncharacterized protein</fullName>
    </submittedName>
</protein>
<dbReference type="Proteomes" id="UP000298173">
    <property type="component" value="Unassembled WGS sequence"/>
</dbReference>
<dbReference type="AlphaFoldDB" id="A0A4R8V266"/>
<evidence type="ECO:0000313" key="1">
    <source>
        <dbReference type="EMBL" id="TFB75445.1"/>
    </source>
</evidence>
<comment type="caution">
    <text evidence="1">The sequence shown here is derived from an EMBL/GenBank/DDBJ whole genome shotgun (WGS) entry which is preliminary data.</text>
</comment>
<proteinExistence type="predicted"/>
<dbReference type="EMBL" id="SOEY01000008">
    <property type="protein sequence ID" value="TFB75445.1"/>
    <property type="molecule type" value="Genomic_DNA"/>
</dbReference>